<keyword evidence="1" id="KW-0689">Ribosomal protein</keyword>
<geneLocation type="mitochondrion" evidence="1"/>
<dbReference type="AlphaFoldDB" id="A0A2H4QI49"/>
<protein>
    <submittedName>
        <fullName evidence="1">Ribosomal protein L20</fullName>
    </submittedName>
</protein>
<accession>A0A2H4QI49</accession>
<dbReference type="RefSeq" id="YP_009445908.1">
    <property type="nucleotide sequence ID" value="NC_036432.1"/>
</dbReference>
<reference evidence="1" key="1">
    <citation type="submission" date="2017-08" db="EMBL/GenBank/DDBJ databases">
        <title>Systematics and comparative genomics of Betaphycus, Kappaphycus and Eucheuma (Solieriaceae, Rhodophyta) base on mitochondrial genome.</title>
        <authorList>
            <person name="Li Y."/>
            <person name="Liu N."/>
            <person name="Wang X."/>
            <person name="Tang X."/>
            <person name="Zhang L."/>
            <person name="Meinita M.D.N."/>
            <person name="Wang G."/>
            <person name="Yin H."/>
            <person name="Liu C."/>
            <person name="Jin Y."/>
            <person name="Wang H."/>
            <person name="Chi S."/>
            <person name="Liu T."/>
        </authorList>
    </citation>
    <scope>NUCLEOTIDE SEQUENCE</scope>
</reference>
<keyword evidence="1" id="KW-0687">Ribonucleoprotein</keyword>
<organism evidence="1">
    <name type="scientific">Eucheuma denticulatum</name>
    <dbReference type="NCBI Taxonomy" id="305493"/>
    <lineage>
        <taxon>Eukaryota</taxon>
        <taxon>Rhodophyta</taxon>
        <taxon>Florideophyceae</taxon>
        <taxon>Rhodymeniophycidae</taxon>
        <taxon>Gigartinales</taxon>
        <taxon>Solieriaceae</taxon>
        <taxon>Eucheuma</taxon>
    </lineage>
</organism>
<evidence type="ECO:0000313" key="1">
    <source>
        <dbReference type="EMBL" id="ATX68850.1"/>
    </source>
</evidence>
<dbReference type="GeneID" id="35117557"/>
<keyword evidence="1" id="KW-0496">Mitochondrion</keyword>
<name>A0A2H4QI49_9FLOR</name>
<gene>
    <name evidence="1" type="primary">rpl20</name>
</gene>
<dbReference type="EMBL" id="MF680515">
    <property type="protein sequence ID" value="ATX68850.1"/>
    <property type="molecule type" value="Genomic_DNA"/>
</dbReference>
<dbReference type="GO" id="GO:0005840">
    <property type="term" value="C:ribosome"/>
    <property type="evidence" value="ECO:0007669"/>
    <property type="project" value="UniProtKB-KW"/>
</dbReference>
<sequence>MLNSKLREELNQFKTRRTKRHLLINENLLRVNSGDLVNYNNFLHFISRERLLLNKSIITNFINTESGSLYSLNKWFNGYFYRFYC</sequence>
<proteinExistence type="predicted"/>